<dbReference type="Gene3D" id="1.10.150.50">
    <property type="entry name" value="Transcription Factor, Ets-1"/>
    <property type="match status" value="1"/>
</dbReference>
<organism evidence="3 4">
    <name type="scientific">Glomus cerebriforme</name>
    <dbReference type="NCBI Taxonomy" id="658196"/>
    <lineage>
        <taxon>Eukaryota</taxon>
        <taxon>Fungi</taxon>
        <taxon>Fungi incertae sedis</taxon>
        <taxon>Mucoromycota</taxon>
        <taxon>Glomeromycotina</taxon>
        <taxon>Glomeromycetes</taxon>
        <taxon>Glomerales</taxon>
        <taxon>Glomeraceae</taxon>
        <taxon>Glomus</taxon>
    </lineage>
</organism>
<dbReference type="Pfam" id="PF00536">
    <property type="entry name" value="SAM_1"/>
    <property type="match status" value="1"/>
</dbReference>
<feature type="transmembrane region" description="Helical" evidence="1">
    <location>
        <begin position="191"/>
        <end position="209"/>
    </location>
</feature>
<dbReference type="EMBL" id="QKYT01000138">
    <property type="protein sequence ID" value="RIA91945.1"/>
    <property type="molecule type" value="Genomic_DNA"/>
</dbReference>
<keyword evidence="1" id="KW-0812">Transmembrane</keyword>
<evidence type="ECO:0000313" key="4">
    <source>
        <dbReference type="Proteomes" id="UP000265703"/>
    </source>
</evidence>
<keyword evidence="1" id="KW-0472">Membrane</keyword>
<keyword evidence="1" id="KW-1133">Transmembrane helix</keyword>
<dbReference type="InterPro" id="IPR013761">
    <property type="entry name" value="SAM/pointed_sf"/>
</dbReference>
<gene>
    <name evidence="3" type="ORF">C1645_736712</name>
</gene>
<reference evidence="3 4" key="1">
    <citation type="submission" date="2018-06" db="EMBL/GenBank/DDBJ databases">
        <title>Comparative genomics reveals the genomic features of Rhizophagus irregularis, R. cerebriforme, R. diaphanum and Gigaspora rosea, and their symbiotic lifestyle signature.</title>
        <authorList>
            <person name="Morin E."/>
            <person name="San Clemente H."/>
            <person name="Chen E.C.H."/>
            <person name="De La Providencia I."/>
            <person name="Hainaut M."/>
            <person name="Kuo A."/>
            <person name="Kohler A."/>
            <person name="Murat C."/>
            <person name="Tang N."/>
            <person name="Roy S."/>
            <person name="Loubradou J."/>
            <person name="Henrissat B."/>
            <person name="Grigoriev I.V."/>
            <person name="Corradi N."/>
            <person name="Roux C."/>
            <person name="Martin F.M."/>
        </authorList>
    </citation>
    <scope>NUCLEOTIDE SEQUENCE [LARGE SCALE GENOMIC DNA]</scope>
    <source>
        <strain evidence="3 4">DAOM 227022</strain>
    </source>
</reference>
<dbReference type="PROSITE" id="PS50105">
    <property type="entry name" value="SAM_DOMAIN"/>
    <property type="match status" value="1"/>
</dbReference>
<dbReference type="Proteomes" id="UP000265703">
    <property type="component" value="Unassembled WGS sequence"/>
</dbReference>
<feature type="transmembrane region" description="Helical" evidence="1">
    <location>
        <begin position="215"/>
        <end position="239"/>
    </location>
</feature>
<accession>A0A397T6H5</accession>
<keyword evidence="4" id="KW-1185">Reference proteome</keyword>
<name>A0A397T6H5_9GLOM</name>
<dbReference type="OrthoDB" id="2367401at2759"/>
<dbReference type="SMART" id="SM00454">
    <property type="entry name" value="SAM"/>
    <property type="match status" value="1"/>
</dbReference>
<sequence>MSFPAIDEIKKWDTKTLTEYLEKLNLNIDKRHVKTLEKQEVTGETFLDLTQDDLKIMPLGPAKVFTKIINKLKGENQGKPLSRNNWSDLSLLNKTIEADRVHTQESASSTAFSTNEKDKITYKTLPSWQKTRYDGLTDERLKVLYLETIREQREKNELNLDIVKVALVSLVNIPIDVLSEKHNDDESIKKFILILNVVVYGIPLLAIILKIVGIVALGILFSVLLGLFTILPNIAIYWVDAGLLCSELHLKISAQQNV</sequence>
<evidence type="ECO:0000313" key="3">
    <source>
        <dbReference type="EMBL" id="RIA91945.1"/>
    </source>
</evidence>
<evidence type="ECO:0000259" key="2">
    <source>
        <dbReference type="PROSITE" id="PS50105"/>
    </source>
</evidence>
<proteinExistence type="predicted"/>
<comment type="caution">
    <text evidence="3">The sequence shown here is derived from an EMBL/GenBank/DDBJ whole genome shotgun (WGS) entry which is preliminary data.</text>
</comment>
<dbReference type="InterPro" id="IPR001660">
    <property type="entry name" value="SAM"/>
</dbReference>
<evidence type="ECO:0000256" key="1">
    <source>
        <dbReference type="SAM" id="Phobius"/>
    </source>
</evidence>
<dbReference type="AlphaFoldDB" id="A0A397T6H5"/>
<dbReference type="SUPFAM" id="SSF47769">
    <property type="entry name" value="SAM/Pointed domain"/>
    <property type="match status" value="1"/>
</dbReference>
<protein>
    <recommendedName>
        <fullName evidence="2">SAM domain-containing protein</fullName>
    </recommendedName>
</protein>
<feature type="domain" description="SAM" evidence="2">
    <location>
        <begin position="12"/>
        <end position="60"/>
    </location>
</feature>